<dbReference type="PANTHER" id="PTHR11709">
    <property type="entry name" value="MULTI-COPPER OXIDASE"/>
    <property type="match status" value="1"/>
</dbReference>
<dbReference type="OrthoDB" id="2121828at2759"/>
<reference evidence="8" key="1">
    <citation type="journal article" date="2018" name="Nat. Microbiol.">
        <title>Leveraging single-cell genomics to expand the fungal tree of life.</title>
        <authorList>
            <person name="Ahrendt S.R."/>
            <person name="Quandt C.A."/>
            <person name="Ciobanu D."/>
            <person name="Clum A."/>
            <person name="Salamov A."/>
            <person name="Andreopoulos B."/>
            <person name="Cheng J.F."/>
            <person name="Woyke T."/>
            <person name="Pelin A."/>
            <person name="Henrissat B."/>
            <person name="Reynolds N.K."/>
            <person name="Benny G.L."/>
            <person name="Smith M.E."/>
            <person name="James T.Y."/>
            <person name="Grigoriev I.V."/>
        </authorList>
    </citation>
    <scope>NUCLEOTIDE SEQUENCE [LARGE SCALE GENOMIC DNA]</scope>
    <source>
        <strain evidence="8">RSA 1356</strain>
    </source>
</reference>
<dbReference type="PROSITE" id="PS00080">
    <property type="entry name" value="MULTICOPPER_OXIDASE2"/>
    <property type="match status" value="1"/>
</dbReference>
<dbReference type="STRING" id="78915.A0A4P9XMS6"/>
<keyword evidence="2" id="KW-0479">Metal-binding</keyword>
<dbReference type="InterPro" id="IPR002355">
    <property type="entry name" value="Cu_oxidase_Cu_BS"/>
</dbReference>
<evidence type="ECO:0000259" key="5">
    <source>
        <dbReference type="Pfam" id="PF07731"/>
    </source>
</evidence>
<dbReference type="EMBL" id="KZ992748">
    <property type="protein sequence ID" value="RKP07223.1"/>
    <property type="molecule type" value="Genomic_DNA"/>
</dbReference>
<keyword evidence="8" id="KW-1185">Reference proteome</keyword>
<comment type="similarity">
    <text evidence="1">Belongs to the multicopper oxidase family.</text>
</comment>
<evidence type="ECO:0000256" key="1">
    <source>
        <dbReference type="ARBA" id="ARBA00010609"/>
    </source>
</evidence>
<sequence>TIRNYYITAEEVIWDYAPSGRDNYHGAPIEQSTHASFYLSNGSGRIGRFNRKAIYRQYADANFTQRMEAPEWLGNLGPIIRAEVGDVVKVHFWNRAPGHDFSVHAHGVAYDRDSEGAAHAKGGAGSSVPPGARYTYLWDVSERAGPGPDDPSSILWFYHSHVDETADLYAGLMGPIIIYRAGHMPRKPQMDGRSHPFGTTLKAGGPDFDREFVVVFMANDENQSPYVRQNIAEFAHNSTSTTSVDYNLEDRSFREPNIKWTVNGRLYNNLPGLDTVVGERVRWYIAGFGEFYDVHSVHFHGATVLRAGQRTDVIQLVPAVFQQTDMVPDVTGTWLLHCHVNSHMMAGM</sequence>
<dbReference type="GO" id="GO:0005507">
    <property type="term" value="F:copper ion binding"/>
    <property type="evidence" value="ECO:0007669"/>
    <property type="project" value="InterPro"/>
</dbReference>
<feature type="non-terminal residue" evidence="7">
    <location>
        <position position="348"/>
    </location>
</feature>
<feature type="domain" description="Plastocyanin-like" evidence="5">
    <location>
        <begin position="256"/>
        <end position="348"/>
    </location>
</feature>
<keyword evidence="4" id="KW-0186">Copper</keyword>
<dbReference type="InterPro" id="IPR011706">
    <property type="entry name" value="Cu-oxidase_C"/>
</dbReference>
<dbReference type="InterPro" id="IPR045087">
    <property type="entry name" value="Cu-oxidase_fam"/>
</dbReference>
<dbReference type="Gene3D" id="2.60.40.420">
    <property type="entry name" value="Cupredoxins - blue copper proteins"/>
    <property type="match status" value="2"/>
</dbReference>
<evidence type="ECO:0000256" key="2">
    <source>
        <dbReference type="ARBA" id="ARBA00022723"/>
    </source>
</evidence>
<keyword evidence="3" id="KW-0560">Oxidoreductase</keyword>
<dbReference type="InterPro" id="IPR008972">
    <property type="entry name" value="Cupredoxin"/>
</dbReference>
<evidence type="ECO:0000256" key="4">
    <source>
        <dbReference type="ARBA" id="ARBA00023008"/>
    </source>
</evidence>
<dbReference type="Proteomes" id="UP000271241">
    <property type="component" value="Unassembled WGS sequence"/>
</dbReference>
<evidence type="ECO:0000313" key="7">
    <source>
        <dbReference type="EMBL" id="RKP07223.1"/>
    </source>
</evidence>
<dbReference type="Pfam" id="PF07732">
    <property type="entry name" value="Cu-oxidase_3"/>
    <property type="match status" value="1"/>
</dbReference>
<evidence type="ECO:0000313" key="8">
    <source>
        <dbReference type="Proteomes" id="UP000271241"/>
    </source>
</evidence>
<organism evidence="7 8">
    <name type="scientific">Thamnocephalis sphaerospora</name>
    <dbReference type="NCBI Taxonomy" id="78915"/>
    <lineage>
        <taxon>Eukaryota</taxon>
        <taxon>Fungi</taxon>
        <taxon>Fungi incertae sedis</taxon>
        <taxon>Zoopagomycota</taxon>
        <taxon>Zoopagomycotina</taxon>
        <taxon>Zoopagomycetes</taxon>
        <taxon>Zoopagales</taxon>
        <taxon>Sigmoideomycetaceae</taxon>
        <taxon>Thamnocephalis</taxon>
    </lineage>
</organism>
<feature type="non-terminal residue" evidence="7">
    <location>
        <position position="1"/>
    </location>
</feature>
<protein>
    <submittedName>
        <fullName evidence="7">Cupredoxin</fullName>
    </submittedName>
</protein>
<gene>
    <name evidence="7" type="ORF">THASP1DRAFT_6704</name>
</gene>
<dbReference type="Pfam" id="PF07731">
    <property type="entry name" value="Cu-oxidase_2"/>
    <property type="match status" value="1"/>
</dbReference>
<evidence type="ECO:0000259" key="6">
    <source>
        <dbReference type="Pfam" id="PF07732"/>
    </source>
</evidence>
<dbReference type="AlphaFoldDB" id="A0A4P9XMS6"/>
<accession>A0A4P9XMS6</accession>
<evidence type="ECO:0000256" key="3">
    <source>
        <dbReference type="ARBA" id="ARBA00023002"/>
    </source>
</evidence>
<name>A0A4P9XMS6_9FUNG</name>
<dbReference type="SUPFAM" id="SSF49503">
    <property type="entry name" value="Cupredoxins"/>
    <property type="match status" value="2"/>
</dbReference>
<feature type="domain" description="Plastocyanin-like" evidence="6">
    <location>
        <begin position="76"/>
        <end position="180"/>
    </location>
</feature>
<proteinExistence type="inferred from homology"/>
<dbReference type="GO" id="GO:0016491">
    <property type="term" value="F:oxidoreductase activity"/>
    <property type="evidence" value="ECO:0007669"/>
    <property type="project" value="UniProtKB-KW"/>
</dbReference>
<dbReference type="PANTHER" id="PTHR11709:SF486">
    <property type="entry name" value="MULTICOPPER OXIDASE"/>
    <property type="match status" value="1"/>
</dbReference>
<dbReference type="InterPro" id="IPR011707">
    <property type="entry name" value="Cu-oxidase-like_N"/>
</dbReference>